<keyword evidence="4" id="KW-0732">Signal</keyword>
<keyword evidence="6" id="KW-1185">Reference proteome</keyword>
<feature type="signal peptide" evidence="4">
    <location>
        <begin position="1"/>
        <end position="25"/>
    </location>
</feature>
<name>A0AAN7KJD9_9MYRT</name>
<reference evidence="5 6" key="1">
    <citation type="journal article" date="2023" name="Hortic Res">
        <title>Pangenome of water caltrop reveals structural variations and asymmetric subgenome divergence after allopolyploidization.</title>
        <authorList>
            <person name="Zhang X."/>
            <person name="Chen Y."/>
            <person name="Wang L."/>
            <person name="Yuan Y."/>
            <person name="Fang M."/>
            <person name="Shi L."/>
            <person name="Lu R."/>
            <person name="Comes H.P."/>
            <person name="Ma Y."/>
            <person name="Chen Y."/>
            <person name="Huang G."/>
            <person name="Zhou Y."/>
            <person name="Zheng Z."/>
            <person name="Qiu Y."/>
        </authorList>
    </citation>
    <scope>NUCLEOTIDE SEQUENCE [LARGE SCALE GENOMIC DNA]</scope>
    <source>
        <tissue evidence="5">Roots</tissue>
    </source>
</reference>
<protein>
    <recommendedName>
        <fullName evidence="7">GDSL esterase/lipase At3g48460-like</fullName>
    </recommendedName>
</protein>
<dbReference type="PANTHER" id="PTHR22835">
    <property type="entry name" value="ZINC FINGER FYVE DOMAIN CONTAINING PROTEIN"/>
    <property type="match status" value="1"/>
</dbReference>
<evidence type="ECO:0000313" key="5">
    <source>
        <dbReference type="EMBL" id="KAK4763945.1"/>
    </source>
</evidence>
<dbReference type="Proteomes" id="UP001345219">
    <property type="component" value="Chromosome 11"/>
</dbReference>
<dbReference type="Pfam" id="PF00657">
    <property type="entry name" value="Lipase_GDSL"/>
    <property type="match status" value="1"/>
</dbReference>
<feature type="chain" id="PRO_5043029510" description="GDSL esterase/lipase At3g48460-like" evidence="4">
    <location>
        <begin position="26"/>
        <end position="420"/>
    </location>
</feature>
<evidence type="ECO:0000256" key="1">
    <source>
        <dbReference type="ARBA" id="ARBA00008668"/>
    </source>
</evidence>
<evidence type="ECO:0000256" key="2">
    <source>
        <dbReference type="ARBA" id="ARBA00023180"/>
    </source>
</evidence>
<dbReference type="EMBL" id="JAXIOK010000008">
    <property type="protein sequence ID" value="KAK4763945.1"/>
    <property type="molecule type" value="Genomic_DNA"/>
</dbReference>
<proteinExistence type="inferred from homology"/>
<dbReference type="AlphaFoldDB" id="A0AAN7KJD9"/>
<dbReference type="InterPro" id="IPR036514">
    <property type="entry name" value="SGNH_hydro_sf"/>
</dbReference>
<sequence length="420" mass="45622">MAKATFLFIHAAILALALWVSPSEGHDSNRTTDGSQTTNIYNYNVNIDLSGAFDRVYAFGGSGTDNGNARLMGGLQNFVGAWLRAVNGDLAVRDGVSDSDSNSEGGGASGDPSIVGNGLTNGELVIDHICHALGIPQVPPYKNQSSNFSNGANFALAGSTALPGSFLQKNNLLSLIWKTIPQTYELQLQWFNEFMQKLKSGAKPDMERALFWIGSVGARDFSRIHMASTFSAGWVTHNAIDHVHKLIQGMVKHGAKFFVVQGLPPIGCLPLDLILSPVSERDQFGCAARINKAVLNHNVLLQKKLGELQKLFPHCVFVYADVWKAFTKVLAAHHKFGFQEPFKACCGFGGGPLNFQIGHLCGTLHTSVCPKAAKHIIWDGIHLTAAMHKVLAKLLIHGRCTHPTIPNLIKFKKGLIHHLF</sequence>
<comment type="similarity">
    <text evidence="1">Belongs to the 'GDSL' lipolytic enzyme family.</text>
</comment>
<organism evidence="5 6">
    <name type="scientific">Trapa incisa</name>
    <dbReference type="NCBI Taxonomy" id="236973"/>
    <lineage>
        <taxon>Eukaryota</taxon>
        <taxon>Viridiplantae</taxon>
        <taxon>Streptophyta</taxon>
        <taxon>Embryophyta</taxon>
        <taxon>Tracheophyta</taxon>
        <taxon>Spermatophyta</taxon>
        <taxon>Magnoliopsida</taxon>
        <taxon>eudicotyledons</taxon>
        <taxon>Gunneridae</taxon>
        <taxon>Pentapetalae</taxon>
        <taxon>rosids</taxon>
        <taxon>malvids</taxon>
        <taxon>Myrtales</taxon>
        <taxon>Lythraceae</taxon>
        <taxon>Trapa</taxon>
    </lineage>
</organism>
<dbReference type="InterPro" id="IPR001087">
    <property type="entry name" value="GDSL"/>
</dbReference>
<evidence type="ECO:0000256" key="3">
    <source>
        <dbReference type="SAM" id="MobiDB-lite"/>
    </source>
</evidence>
<evidence type="ECO:0000256" key="4">
    <source>
        <dbReference type="SAM" id="SignalP"/>
    </source>
</evidence>
<comment type="caution">
    <text evidence="5">The sequence shown here is derived from an EMBL/GenBank/DDBJ whole genome shotgun (WGS) entry which is preliminary data.</text>
</comment>
<gene>
    <name evidence="5" type="ORF">SAY87_013383</name>
</gene>
<keyword evidence="2" id="KW-0325">Glycoprotein</keyword>
<feature type="region of interest" description="Disordered" evidence="3">
    <location>
        <begin position="95"/>
        <end position="114"/>
    </location>
</feature>
<evidence type="ECO:0000313" key="6">
    <source>
        <dbReference type="Proteomes" id="UP001345219"/>
    </source>
</evidence>
<dbReference type="GO" id="GO:0016788">
    <property type="term" value="F:hydrolase activity, acting on ester bonds"/>
    <property type="evidence" value="ECO:0007669"/>
    <property type="project" value="InterPro"/>
</dbReference>
<dbReference type="Gene3D" id="3.40.50.1110">
    <property type="entry name" value="SGNH hydrolase"/>
    <property type="match status" value="1"/>
</dbReference>
<evidence type="ECO:0008006" key="7">
    <source>
        <dbReference type="Google" id="ProtNLM"/>
    </source>
</evidence>
<accession>A0AAN7KJD9</accession>
<dbReference type="PANTHER" id="PTHR22835:SF532">
    <property type="entry name" value="SERINE-RICH ADHESIN FOR PLATELETS-LIKE ISOFORM X1"/>
    <property type="match status" value="1"/>
</dbReference>